<dbReference type="GO" id="GO:0051607">
    <property type="term" value="P:defense response to virus"/>
    <property type="evidence" value="ECO:0007669"/>
    <property type="project" value="UniProtKB-UniRule"/>
</dbReference>
<keyword evidence="6 9" id="KW-0051">Antiviral defense</keyword>
<comment type="cofactor">
    <cofactor evidence="9">
        <name>Mg(2+)</name>
        <dbReference type="ChEBI" id="CHEBI:18420"/>
    </cofactor>
    <cofactor evidence="9">
        <name>Mn(2+)</name>
        <dbReference type="ChEBI" id="CHEBI:29035"/>
    </cofactor>
</comment>
<dbReference type="Gene3D" id="1.20.120.920">
    <property type="entry name" value="CRISPR-associated endonuclease Cas1, C-terminal domain"/>
    <property type="match status" value="1"/>
</dbReference>
<dbReference type="GO" id="GO:0004519">
    <property type="term" value="F:endonuclease activity"/>
    <property type="evidence" value="ECO:0007669"/>
    <property type="project" value="UniProtKB-UniRule"/>
</dbReference>
<dbReference type="Pfam" id="PF01867">
    <property type="entry name" value="Cas_Cas1"/>
    <property type="match status" value="1"/>
</dbReference>
<evidence type="ECO:0000256" key="3">
    <source>
        <dbReference type="ARBA" id="ARBA00022759"/>
    </source>
</evidence>
<dbReference type="InterPro" id="IPR042206">
    <property type="entry name" value="CRISPR-assoc_Cas1_C"/>
</dbReference>
<evidence type="ECO:0000313" key="10">
    <source>
        <dbReference type="EMBL" id="RLE53097.1"/>
    </source>
</evidence>
<dbReference type="Proteomes" id="UP000269499">
    <property type="component" value="Unassembled WGS sequence"/>
</dbReference>
<dbReference type="InterPro" id="IPR002729">
    <property type="entry name" value="CRISPR-assoc_Cas1"/>
</dbReference>
<accession>A0A497F0X5</accession>
<dbReference type="AlphaFoldDB" id="A0A497F0X5"/>
<evidence type="ECO:0000256" key="1">
    <source>
        <dbReference type="ARBA" id="ARBA00022722"/>
    </source>
</evidence>
<evidence type="ECO:0000313" key="11">
    <source>
        <dbReference type="Proteomes" id="UP000269499"/>
    </source>
</evidence>
<keyword evidence="2 9" id="KW-0479">Metal-binding</keyword>
<feature type="binding site" evidence="9">
    <location>
        <position position="267"/>
    </location>
    <ligand>
        <name>Mn(2+)</name>
        <dbReference type="ChEBI" id="CHEBI:29035"/>
    </ligand>
</feature>
<gene>
    <name evidence="9 10" type="primary">cas1</name>
    <name evidence="10" type="ORF">DRJ26_03815</name>
</gene>
<evidence type="ECO:0000256" key="4">
    <source>
        <dbReference type="ARBA" id="ARBA00022801"/>
    </source>
</evidence>
<dbReference type="GO" id="GO:0043571">
    <property type="term" value="P:maintenance of CRISPR repeat elements"/>
    <property type="evidence" value="ECO:0007669"/>
    <property type="project" value="UniProtKB-UniRule"/>
</dbReference>
<dbReference type="InterPro" id="IPR042211">
    <property type="entry name" value="CRISPR-assoc_Cas1_N"/>
</dbReference>
<comment type="function">
    <text evidence="9">CRISPR (clustered regularly interspaced short palindromic repeat), is an adaptive immune system that provides protection against mobile genetic elements (viruses, transposable elements and conjugative plasmids). CRISPR clusters contain spacers, sequences complementary to antecedent mobile elements, and target invading nucleic acids. CRISPR clusters are transcribed and processed into CRISPR RNA (crRNA). Acts as a dsDNA endonuclease. Involved in the integration of spacer DNA into the CRISPR cassette.</text>
</comment>
<keyword evidence="5 9" id="KW-0460">Magnesium</keyword>
<proteinExistence type="inferred from homology"/>
<name>A0A497F0X5_9CREN</name>
<evidence type="ECO:0000256" key="5">
    <source>
        <dbReference type="ARBA" id="ARBA00022842"/>
    </source>
</evidence>
<keyword evidence="7 9" id="KW-0238">DNA-binding</keyword>
<keyword evidence="1 9" id="KW-0540">Nuclease</keyword>
<comment type="similarity">
    <text evidence="9">Belongs to the CRISPR-associated endonuclease Cas1 family.</text>
</comment>
<comment type="caution">
    <text evidence="10">The sequence shown here is derived from an EMBL/GenBank/DDBJ whole genome shotgun (WGS) entry which is preliminary data.</text>
</comment>
<protein>
    <recommendedName>
        <fullName evidence="9">CRISPR-associated endonuclease Cas1</fullName>
        <ecNumber evidence="9">3.1.-.-</ecNumber>
    </recommendedName>
</protein>
<dbReference type="GO" id="GO:0046872">
    <property type="term" value="F:metal ion binding"/>
    <property type="evidence" value="ECO:0007669"/>
    <property type="project" value="UniProtKB-UniRule"/>
</dbReference>
<dbReference type="InterPro" id="IPR050646">
    <property type="entry name" value="Cas1"/>
</dbReference>
<dbReference type="EC" id="3.1.-.-" evidence="9"/>
<organism evidence="10 11">
    <name type="scientific">Thermoproteota archaeon</name>
    <dbReference type="NCBI Taxonomy" id="2056631"/>
    <lineage>
        <taxon>Archaea</taxon>
        <taxon>Thermoproteota</taxon>
    </lineage>
</organism>
<dbReference type="GO" id="GO:0016787">
    <property type="term" value="F:hydrolase activity"/>
    <property type="evidence" value="ECO:0007669"/>
    <property type="project" value="UniProtKB-KW"/>
</dbReference>
<dbReference type="GO" id="GO:0003677">
    <property type="term" value="F:DNA binding"/>
    <property type="evidence" value="ECO:0007669"/>
    <property type="project" value="UniProtKB-KW"/>
</dbReference>
<dbReference type="PANTHER" id="PTHR34353:SF2">
    <property type="entry name" value="CRISPR-ASSOCIATED ENDONUCLEASE CAS1 1"/>
    <property type="match status" value="1"/>
</dbReference>
<dbReference type="PANTHER" id="PTHR34353">
    <property type="entry name" value="CRISPR-ASSOCIATED ENDONUCLEASE CAS1 1"/>
    <property type="match status" value="1"/>
</dbReference>
<dbReference type="EMBL" id="QMRA01000082">
    <property type="protein sequence ID" value="RLE53097.1"/>
    <property type="molecule type" value="Genomic_DNA"/>
</dbReference>
<keyword evidence="8 9" id="KW-0464">Manganese</keyword>
<dbReference type="HAMAP" id="MF_01470">
    <property type="entry name" value="Cas1"/>
    <property type="match status" value="1"/>
</dbReference>
<keyword evidence="3 9" id="KW-0255">Endonuclease</keyword>
<reference evidence="10 11" key="1">
    <citation type="submission" date="2018-06" db="EMBL/GenBank/DDBJ databases">
        <title>Extensive metabolic versatility and redundancy in microbially diverse, dynamic hydrothermal sediments.</title>
        <authorList>
            <person name="Dombrowski N."/>
            <person name="Teske A."/>
            <person name="Baker B.J."/>
        </authorList>
    </citation>
    <scope>NUCLEOTIDE SEQUENCE [LARGE SCALE GENOMIC DNA]</scope>
    <source>
        <strain evidence="10">B20_G2</strain>
    </source>
</reference>
<evidence type="ECO:0000256" key="8">
    <source>
        <dbReference type="ARBA" id="ARBA00023211"/>
    </source>
</evidence>
<comment type="subunit">
    <text evidence="9">Homodimer, forms a heterotetramer with a Cas2 homodimer.</text>
</comment>
<evidence type="ECO:0000256" key="2">
    <source>
        <dbReference type="ARBA" id="ARBA00022723"/>
    </source>
</evidence>
<feature type="binding site" evidence="9">
    <location>
        <position position="181"/>
    </location>
    <ligand>
        <name>Mn(2+)</name>
        <dbReference type="ChEBI" id="CHEBI:29035"/>
    </ligand>
</feature>
<evidence type="ECO:0000256" key="7">
    <source>
        <dbReference type="ARBA" id="ARBA00023125"/>
    </source>
</evidence>
<dbReference type="NCBIfam" id="TIGR00287">
    <property type="entry name" value="cas1"/>
    <property type="match status" value="1"/>
</dbReference>
<evidence type="ECO:0000256" key="6">
    <source>
        <dbReference type="ARBA" id="ARBA00023118"/>
    </source>
</evidence>
<sequence>MIFIEILTNIWVNDLTGKIALIDRYGAFLGVKEGRFQLKVGGKVVWELAPVELDSIVFLVDGASVSAAAIYLAVTFGIDIVFMIGHRPTARVVQAPYGSTLRNWLFQLNTYRSKSKRAVLAKLFVEGKVHNQRVVLMEFYRLFRASGKRGWRSLLRAIDDIEKIQNKLSKIDSVDGARQVEAEVAKIYWSAVAKIIPEELGFERRITRARRIPGEGVDSFNIALNIGYSALLKEVWRTIFIVGLNPYIGFLHKPRAGKMALAFDLMEEFRPICVDRPLIKLARRNSSIFNKLKENDREAVREVWRAVMSRIHEGKKPISPVILEQARKLVRHFRGTDTYKPYKSRW</sequence>
<evidence type="ECO:0000256" key="9">
    <source>
        <dbReference type="HAMAP-Rule" id="MF_01470"/>
    </source>
</evidence>
<dbReference type="Gene3D" id="3.100.10.20">
    <property type="entry name" value="CRISPR-associated endonuclease Cas1, N-terminal domain"/>
    <property type="match status" value="1"/>
</dbReference>
<keyword evidence="4 9" id="KW-0378">Hydrolase</keyword>
<feature type="binding site" evidence="9">
    <location>
        <position position="252"/>
    </location>
    <ligand>
        <name>Mn(2+)</name>
        <dbReference type="ChEBI" id="CHEBI:29035"/>
    </ligand>
</feature>
<dbReference type="CDD" id="cd09634">
    <property type="entry name" value="Cas1_I-II-III"/>
    <property type="match status" value="1"/>
</dbReference>